<comment type="caution">
    <text evidence="1">The sequence shown here is derived from an EMBL/GenBank/DDBJ whole genome shotgun (WGS) entry which is preliminary data.</text>
</comment>
<accession>A0AAU9JXV6</accession>
<protein>
    <recommendedName>
        <fullName evidence="3">Ribosomal protein L20</fullName>
    </recommendedName>
</protein>
<keyword evidence="2" id="KW-1185">Reference proteome</keyword>
<evidence type="ECO:0008006" key="3">
    <source>
        <dbReference type="Google" id="ProtNLM"/>
    </source>
</evidence>
<dbReference type="EMBL" id="CAJZBQ010000047">
    <property type="protein sequence ID" value="CAG9329381.1"/>
    <property type="molecule type" value="Genomic_DNA"/>
</dbReference>
<evidence type="ECO:0000313" key="1">
    <source>
        <dbReference type="EMBL" id="CAG9329381.1"/>
    </source>
</evidence>
<sequence length="82" mass="9593">MGLCCGITKAKSLSNQENKIEKLTISFRSQNKNQRRLFWLSKARNAPQLNIEANQLYIKRQSWYRISKMSTGQWSLSKSELI</sequence>
<evidence type="ECO:0000313" key="2">
    <source>
        <dbReference type="Proteomes" id="UP001162131"/>
    </source>
</evidence>
<dbReference type="AlphaFoldDB" id="A0AAU9JXV6"/>
<reference evidence="1" key="1">
    <citation type="submission" date="2021-09" db="EMBL/GenBank/DDBJ databases">
        <authorList>
            <consortium name="AG Swart"/>
            <person name="Singh M."/>
            <person name="Singh A."/>
            <person name="Seah K."/>
            <person name="Emmerich C."/>
        </authorList>
    </citation>
    <scope>NUCLEOTIDE SEQUENCE</scope>
    <source>
        <strain evidence="1">ATCC30299</strain>
    </source>
</reference>
<proteinExistence type="predicted"/>
<gene>
    <name evidence="1" type="ORF">BSTOLATCC_MIC48201</name>
</gene>
<dbReference type="Proteomes" id="UP001162131">
    <property type="component" value="Unassembled WGS sequence"/>
</dbReference>
<name>A0AAU9JXV6_9CILI</name>
<organism evidence="1 2">
    <name type="scientific">Blepharisma stoltei</name>
    <dbReference type="NCBI Taxonomy" id="1481888"/>
    <lineage>
        <taxon>Eukaryota</taxon>
        <taxon>Sar</taxon>
        <taxon>Alveolata</taxon>
        <taxon>Ciliophora</taxon>
        <taxon>Postciliodesmatophora</taxon>
        <taxon>Heterotrichea</taxon>
        <taxon>Heterotrichida</taxon>
        <taxon>Blepharismidae</taxon>
        <taxon>Blepharisma</taxon>
    </lineage>
</organism>